<dbReference type="GO" id="GO:0003677">
    <property type="term" value="F:DNA binding"/>
    <property type="evidence" value="ECO:0007669"/>
    <property type="project" value="InterPro"/>
</dbReference>
<evidence type="ECO:0000313" key="1">
    <source>
        <dbReference type="EMBL" id="MBK7677096.1"/>
    </source>
</evidence>
<gene>
    <name evidence="1" type="ORF">IPJ27_21425</name>
</gene>
<dbReference type="InterPro" id="IPR011067">
    <property type="entry name" value="Plasmid_toxin/cell-grow_inhib"/>
</dbReference>
<name>A0A935Q3I1_9PROT</name>
<evidence type="ECO:0000313" key="2">
    <source>
        <dbReference type="Proteomes" id="UP000697998"/>
    </source>
</evidence>
<organism evidence="1 2">
    <name type="scientific">Candidatus Accumulibacter proximus</name>
    <dbReference type="NCBI Taxonomy" id="2954385"/>
    <lineage>
        <taxon>Bacteria</taxon>
        <taxon>Pseudomonadati</taxon>
        <taxon>Pseudomonadota</taxon>
        <taxon>Betaproteobacteria</taxon>
        <taxon>Candidatus Accumulibacter</taxon>
    </lineage>
</organism>
<dbReference type="Proteomes" id="UP000697998">
    <property type="component" value="Unassembled WGS sequence"/>
</dbReference>
<dbReference type="Gene3D" id="2.30.30.110">
    <property type="match status" value="1"/>
</dbReference>
<dbReference type="EMBL" id="JADJMH010000034">
    <property type="protein sequence ID" value="MBK7677096.1"/>
    <property type="molecule type" value="Genomic_DNA"/>
</dbReference>
<accession>A0A935Q3I1</accession>
<protein>
    <submittedName>
        <fullName evidence="1">Type II toxin-antitoxin system PemK/MazF family toxin</fullName>
    </submittedName>
</protein>
<sequence>MVPSAAGAVVLVPFPFSDLSEAKLRPAVVLADAGRGDWVLCQITSNPYSDPRAVPLSQGEFRTGSLQRPSYARPGKLFTANENLLVAQVGCLTDDALRRILTAVTNLLTAGQPP</sequence>
<proteinExistence type="predicted"/>
<comment type="caution">
    <text evidence="1">The sequence shown here is derived from an EMBL/GenBank/DDBJ whole genome shotgun (WGS) entry which is preliminary data.</text>
</comment>
<dbReference type="SUPFAM" id="SSF50118">
    <property type="entry name" value="Cell growth inhibitor/plasmid maintenance toxic component"/>
    <property type="match status" value="1"/>
</dbReference>
<reference evidence="1 2" key="1">
    <citation type="submission" date="2020-10" db="EMBL/GenBank/DDBJ databases">
        <title>Connecting structure to function with the recovery of over 1000 high-quality activated sludge metagenome-assembled genomes encoding full-length rRNA genes using long-read sequencing.</title>
        <authorList>
            <person name="Singleton C.M."/>
            <person name="Petriglieri F."/>
            <person name="Kristensen J.M."/>
            <person name="Kirkegaard R.H."/>
            <person name="Michaelsen T.Y."/>
            <person name="Andersen M.H."/>
            <person name="Karst S.M."/>
            <person name="Dueholm M.S."/>
            <person name="Nielsen P.H."/>
            <person name="Albertsen M."/>
        </authorList>
    </citation>
    <scope>NUCLEOTIDE SEQUENCE [LARGE SCALE GENOMIC DNA]</scope>
    <source>
        <strain evidence="1">EsbW_18-Q3-R4-48_BATAC.285</strain>
    </source>
</reference>
<dbReference type="AlphaFoldDB" id="A0A935Q3I1"/>
<dbReference type="Pfam" id="PF02452">
    <property type="entry name" value="PemK_toxin"/>
    <property type="match status" value="1"/>
</dbReference>
<dbReference type="InterPro" id="IPR003477">
    <property type="entry name" value="PemK-like"/>
</dbReference>